<evidence type="ECO:0008006" key="3">
    <source>
        <dbReference type="Google" id="ProtNLM"/>
    </source>
</evidence>
<dbReference type="Proteomes" id="UP000004030">
    <property type="component" value="Unassembled WGS sequence"/>
</dbReference>
<name>G6ECJ5_9SPHN</name>
<sequence length="283" mass="32766">MKRDYSYFHAGIEQVPTTSSSLVSSSRFLNHAGLREWLQLHLLRRNGPDLPIPADPTLGLAQALTDMRTPDRMQTLIDAEKMRNPAFRAWVEEKYLSPLTKEDFSRFPKDSFGGKYYKYISEYGIAVNFGWANTPPASDWEFIQKRNGQIHDFEHLMTGGQFNSLGEILPYMVRLSNPHTHLAPEVATEFSLIYIFGGSRLLFRSFLHYPDTWPIVMDMMERGLKIGRTSDPIMMMRYEDALHLSIPEAREMLGYRHAEDVDTEDMDRIFTEQVKTPSVFDQE</sequence>
<dbReference type="Pfam" id="PF05019">
    <property type="entry name" value="Coq4"/>
    <property type="match status" value="1"/>
</dbReference>
<comment type="caution">
    <text evidence="1">The sequence shown here is derived from an EMBL/GenBank/DDBJ whole genome shotgun (WGS) entry which is preliminary data.</text>
</comment>
<dbReference type="RefSeq" id="WP_007012981.1">
    <property type="nucleotide sequence ID" value="NZ_AGFM01000029.1"/>
</dbReference>
<dbReference type="eggNOG" id="COG5031">
    <property type="taxonomic scope" value="Bacteria"/>
</dbReference>
<organism evidence="1 2">
    <name type="scientific">Novosphingobium pentaromativorans US6-1</name>
    <dbReference type="NCBI Taxonomy" id="1088721"/>
    <lineage>
        <taxon>Bacteria</taxon>
        <taxon>Pseudomonadati</taxon>
        <taxon>Pseudomonadota</taxon>
        <taxon>Alphaproteobacteria</taxon>
        <taxon>Sphingomonadales</taxon>
        <taxon>Sphingomonadaceae</taxon>
        <taxon>Novosphingobium</taxon>
    </lineage>
</organism>
<evidence type="ECO:0000313" key="1">
    <source>
        <dbReference type="EMBL" id="EHJ60906.1"/>
    </source>
</evidence>
<protein>
    <recommendedName>
        <fullName evidence="3">Ubiquinone biosynthesis protein Coq4</fullName>
    </recommendedName>
</protein>
<gene>
    <name evidence="1" type="ORF">NSU_2066</name>
</gene>
<dbReference type="GO" id="GO:0006744">
    <property type="term" value="P:ubiquinone biosynthetic process"/>
    <property type="evidence" value="ECO:0007669"/>
    <property type="project" value="InterPro"/>
</dbReference>
<accession>G6ECJ5</accession>
<dbReference type="OrthoDB" id="5723450at2"/>
<proteinExistence type="predicted"/>
<dbReference type="InterPro" id="IPR007715">
    <property type="entry name" value="Coq4"/>
</dbReference>
<dbReference type="AlphaFoldDB" id="G6ECJ5"/>
<reference evidence="1 2" key="1">
    <citation type="journal article" date="2012" name="J. Bacteriol.">
        <title>Genome sequence of benzo(a)pyrene-degrading bacterium Novosphingobium pentaromativorans US6-1.</title>
        <authorList>
            <person name="Luo Y.R."/>
            <person name="Kang S.G."/>
            <person name="Kim S.J."/>
            <person name="Kim M.R."/>
            <person name="Li N."/>
            <person name="Lee J.H."/>
            <person name="Kwon K.K."/>
        </authorList>
    </citation>
    <scope>NUCLEOTIDE SEQUENCE [LARGE SCALE GENOMIC DNA]</scope>
    <source>
        <strain evidence="1 2">US6-1</strain>
    </source>
</reference>
<dbReference type="EMBL" id="AGFM01000029">
    <property type="protein sequence ID" value="EHJ60906.1"/>
    <property type="molecule type" value="Genomic_DNA"/>
</dbReference>
<keyword evidence="2" id="KW-1185">Reference proteome</keyword>
<evidence type="ECO:0000313" key="2">
    <source>
        <dbReference type="Proteomes" id="UP000004030"/>
    </source>
</evidence>
<dbReference type="PATRIC" id="fig|1088721.3.peg.2045"/>